<comment type="caution">
    <text evidence="1">The sequence shown here is derived from an EMBL/GenBank/DDBJ whole genome shotgun (WGS) entry which is preliminary data.</text>
</comment>
<name>A0A4Z0Q719_9BACT</name>
<evidence type="ECO:0000313" key="2">
    <source>
        <dbReference type="Proteomes" id="UP000297549"/>
    </source>
</evidence>
<gene>
    <name evidence="1" type="ORF">E5K00_08720</name>
</gene>
<dbReference type="EMBL" id="SRLC01000001">
    <property type="protein sequence ID" value="TGE25256.1"/>
    <property type="molecule type" value="Genomic_DNA"/>
</dbReference>
<evidence type="ECO:0000313" key="1">
    <source>
        <dbReference type="EMBL" id="TGE25256.1"/>
    </source>
</evidence>
<dbReference type="AlphaFoldDB" id="A0A4Z0Q719"/>
<protein>
    <submittedName>
        <fullName evidence="1">Uncharacterized protein</fullName>
    </submittedName>
</protein>
<keyword evidence="2" id="KW-1185">Reference proteome</keyword>
<sequence length="80" mass="9000">MDRTNRNRLLLALLLGALVLSTALNVYFLKQQTDRPLDYEFEAGLPTSVTEMELVRARAQLAECQRQHSAPDSLGGVTRR</sequence>
<accession>A0A4Z0Q719</accession>
<dbReference type="RefSeq" id="WP_135462833.1">
    <property type="nucleotide sequence ID" value="NZ_SRLC01000001.1"/>
</dbReference>
<dbReference type="Proteomes" id="UP000297549">
    <property type="component" value="Unassembled WGS sequence"/>
</dbReference>
<organism evidence="1 2">
    <name type="scientific">Hymenobacter aquaticus</name>
    <dbReference type="NCBI Taxonomy" id="1867101"/>
    <lineage>
        <taxon>Bacteria</taxon>
        <taxon>Pseudomonadati</taxon>
        <taxon>Bacteroidota</taxon>
        <taxon>Cytophagia</taxon>
        <taxon>Cytophagales</taxon>
        <taxon>Hymenobacteraceae</taxon>
        <taxon>Hymenobacter</taxon>
    </lineage>
</organism>
<proteinExistence type="predicted"/>
<reference evidence="1 2" key="1">
    <citation type="submission" date="2019-04" db="EMBL/GenBank/DDBJ databases">
        <authorList>
            <person name="Feng G."/>
            <person name="Zhang J."/>
            <person name="Zhu H."/>
        </authorList>
    </citation>
    <scope>NUCLEOTIDE SEQUENCE [LARGE SCALE GENOMIC DNA]</scope>
    <source>
        <strain evidence="1 2">JCM 31653</strain>
    </source>
</reference>